<proteinExistence type="predicted"/>
<gene>
    <name evidence="2" type="ORF">NTEN_LOCUS12180</name>
</gene>
<protein>
    <submittedName>
        <fullName evidence="2">Uncharacterized protein</fullName>
    </submittedName>
</protein>
<dbReference type="AlphaFoldDB" id="A0A6H5GTJ3"/>
<evidence type="ECO:0000256" key="1">
    <source>
        <dbReference type="SAM" id="MobiDB-lite"/>
    </source>
</evidence>
<accession>A0A6H5GTJ3</accession>
<feature type="region of interest" description="Disordered" evidence="1">
    <location>
        <begin position="1"/>
        <end position="59"/>
    </location>
</feature>
<sequence length="59" mass="6034">MKTTRSASVCEGVSGGGGGFGGGRRPPPRSQSVRSGHRPRHHQHASLRPAGSDTGLDNA</sequence>
<evidence type="ECO:0000313" key="3">
    <source>
        <dbReference type="Proteomes" id="UP000479000"/>
    </source>
</evidence>
<dbReference type="EMBL" id="CADCXU010018251">
    <property type="protein sequence ID" value="CAB0006703.1"/>
    <property type="molecule type" value="Genomic_DNA"/>
</dbReference>
<feature type="compositionally biased region" description="Basic residues" evidence="1">
    <location>
        <begin position="35"/>
        <end position="45"/>
    </location>
</feature>
<reference evidence="2 3" key="1">
    <citation type="submission" date="2020-02" db="EMBL/GenBank/DDBJ databases">
        <authorList>
            <person name="Ferguson B K."/>
        </authorList>
    </citation>
    <scope>NUCLEOTIDE SEQUENCE [LARGE SCALE GENOMIC DNA]</scope>
</reference>
<dbReference type="Proteomes" id="UP000479000">
    <property type="component" value="Unassembled WGS sequence"/>
</dbReference>
<name>A0A6H5GTJ3_9HEMI</name>
<evidence type="ECO:0000313" key="2">
    <source>
        <dbReference type="EMBL" id="CAB0006703.1"/>
    </source>
</evidence>
<feature type="compositionally biased region" description="Gly residues" evidence="1">
    <location>
        <begin position="13"/>
        <end position="24"/>
    </location>
</feature>
<keyword evidence="3" id="KW-1185">Reference proteome</keyword>
<organism evidence="2 3">
    <name type="scientific">Nesidiocoris tenuis</name>
    <dbReference type="NCBI Taxonomy" id="355587"/>
    <lineage>
        <taxon>Eukaryota</taxon>
        <taxon>Metazoa</taxon>
        <taxon>Ecdysozoa</taxon>
        <taxon>Arthropoda</taxon>
        <taxon>Hexapoda</taxon>
        <taxon>Insecta</taxon>
        <taxon>Pterygota</taxon>
        <taxon>Neoptera</taxon>
        <taxon>Paraneoptera</taxon>
        <taxon>Hemiptera</taxon>
        <taxon>Heteroptera</taxon>
        <taxon>Panheteroptera</taxon>
        <taxon>Cimicomorpha</taxon>
        <taxon>Miridae</taxon>
        <taxon>Dicyphina</taxon>
        <taxon>Nesidiocoris</taxon>
    </lineage>
</organism>
<feature type="non-terminal residue" evidence="2">
    <location>
        <position position="59"/>
    </location>
</feature>